<dbReference type="EMBL" id="PNIL01000064">
    <property type="protein sequence ID" value="PMP66771.1"/>
    <property type="molecule type" value="Genomic_DNA"/>
</dbReference>
<feature type="binding site" evidence="5">
    <location>
        <position position="129"/>
    </location>
    <ligand>
        <name>ATP</name>
        <dbReference type="ChEBI" id="CHEBI:30616"/>
    </ligand>
</feature>
<keyword evidence="2 5" id="KW-0545">Nucleotide biosynthesis</keyword>
<dbReference type="FunFam" id="3.40.50.300:FF:000106">
    <property type="entry name" value="Adenylate kinase mitochondrial"/>
    <property type="match status" value="1"/>
</dbReference>
<comment type="function">
    <text evidence="5">Catalyzes the reversible transfer of the terminal phosphate group between ATP and AMP. Plays an important role in cellular energy homeostasis and in adenine nucleotide metabolism.</text>
</comment>
<feature type="binding site" evidence="5">
    <location>
        <position position="94"/>
    </location>
    <ligand>
        <name>AMP</name>
        <dbReference type="ChEBI" id="CHEBI:456215"/>
    </ligand>
</feature>
<dbReference type="InterPro" id="IPR027417">
    <property type="entry name" value="P-loop_NTPase"/>
</dbReference>
<dbReference type="AlphaFoldDB" id="A0A2J6WDP4"/>
<dbReference type="InterPro" id="IPR006259">
    <property type="entry name" value="Adenyl_kin_sub"/>
</dbReference>
<dbReference type="PANTHER" id="PTHR23359">
    <property type="entry name" value="NUCLEOTIDE KINASE"/>
    <property type="match status" value="1"/>
</dbReference>
<feature type="binding site" evidence="5">
    <location>
        <position position="173"/>
    </location>
    <ligand>
        <name>AMP</name>
        <dbReference type="ChEBI" id="CHEBI:456215"/>
    </ligand>
</feature>
<feature type="binding site" evidence="5">
    <location>
        <position position="38"/>
    </location>
    <ligand>
        <name>AMP</name>
        <dbReference type="ChEBI" id="CHEBI:456215"/>
    </ligand>
</feature>
<evidence type="ECO:0000313" key="10">
    <source>
        <dbReference type="Proteomes" id="UP000237040"/>
    </source>
</evidence>
<keyword evidence="5" id="KW-0963">Cytoplasm</keyword>
<evidence type="ECO:0000256" key="4">
    <source>
        <dbReference type="ARBA" id="ARBA00022777"/>
    </source>
</evidence>
<keyword evidence="5" id="KW-0479">Metal-binding</keyword>
<dbReference type="EC" id="2.7.4.3" evidence="5 7"/>
<dbReference type="NCBIfam" id="TIGR01351">
    <property type="entry name" value="adk"/>
    <property type="match status" value="1"/>
</dbReference>
<comment type="subunit">
    <text evidence="5 7">Monomer.</text>
</comment>
<comment type="caution">
    <text evidence="9">The sequence shown here is derived from an EMBL/GenBank/DDBJ whole genome shotgun (WGS) entry which is preliminary data.</text>
</comment>
<feature type="binding site" evidence="5">
    <location>
        <position position="201"/>
    </location>
    <ligand>
        <name>ATP</name>
        <dbReference type="ChEBI" id="CHEBI:30616"/>
    </ligand>
</feature>
<dbReference type="GO" id="GO:0008270">
    <property type="term" value="F:zinc ion binding"/>
    <property type="evidence" value="ECO:0007669"/>
    <property type="project" value="UniProtKB-UniRule"/>
</dbReference>
<feature type="region of interest" description="LID" evidence="5">
    <location>
        <begin position="128"/>
        <end position="165"/>
    </location>
</feature>
<feature type="binding site" evidence="5">
    <location>
        <position position="132"/>
    </location>
    <ligand>
        <name>Zn(2+)</name>
        <dbReference type="ChEBI" id="CHEBI:29105"/>
        <note>structural</note>
    </ligand>
</feature>
<feature type="binding site" evidence="5">
    <location>
        <position position="155"/>
    </location>
    <ligand>
        <name>Zn(2+)</name>
        <dbReference type="ChEBI" id="CHEBI:29105"/>
        <note>structural</note>
    </ligand>
</feature>
<dbReference type="GO" id="GO:0005524">
    <property type="term" value="F:ATP binding"/>
    <property type="evidence" value="ECO:0007669"/>
    <property type="project" value="UniProtKB-UniRule"/>
</dbReference>
<comment type="subcellular location">
    <subcellularLocation>
        <location evidence="5 7">Cytoplasm</location>
    </subcellularLocation>
</comment>
<dbReference type="Pfam" id="PF00406">
    <property type="entry name" value="ADK"/>
    <property type="match status" value="1"/>
</dbReference>
<sequence>MKKHLVLLGPPGAGKDTQGRMLSKELGIPLISSGDLVRKEINERTDFGLRFKELTESGSLVPDEFMNDFFAHVLSSYDLRKGYILNGFPRTVNQAEFLDEYLKEKDAEVELVLFLDVDFDTLVKRLSGRRVCKSCGAVYNIYFSPPKVDSICDVCGGELVQREDDKVDAVKKRIEVYLESTKPLLDFYKKRGILKSCDASKSPESVNRYLLEATNDCD</sequence>
<feature type="binding site" evidence="5">
    <location>
        <position position="152"/>
    </location>
    <ligand>
        <name>Zn(2+)</name>
        <dbReference type="ChEBI" id="CHEBI:29105"/>
        <note>structural</note>
    </ligand>
</feature>
<evidence type="ECO:0000256" key="6">
    <source>
        <dbReference type="RuleBase" id="RU003330"/>
    </source>
</evidence>
<dbReference type="NCBIfam" id="NF001380">
    <property type="entry name" value="PRK00279.1-2"/>
    <property type="match status" value="1"/>
</dbReference>
<dbReference type="RefSeq" id="WP_416085806.1">
    <property type="nucleotide sequence ID" value="NZ_JBNARP010000026.1"/>
</dbReference>
<dbReference type="GO" id="GO:0044209">
    <property type="term" value="P:AMP salvage"/>
    <property type="evidence" value="ECO:0007669"/>
    <property type="project" value="UniProtKB-UniRule"/>
</dbReference>
<dbReference type="HAMAP" id="MF_00235">
    <property type="entry name" value="Adenylate_kinase_Adk"/>
    <property type="match status" value="1"/>
</dbReference>
<keyword evidence="5" id="KW-0862">Zinc</keyword>
<feature type="binding site" evidence="5">
    <location>
        <begin position="138"/>
        <end position="139"/>
    </location>
    <ligand>
        <name>ATP</name>
        <dbReference type="ChEBI" id="CHEBI:30616"/>
    </ligand>
</feature>
<comment type="catalytic activity">
    <reaction evidence="5 7">
        <text>AMP + ATP = 2 ADP</text>
        <dbReference type="Rhea" id="RHEA:12973"/>
        <dbReference type="ChEBI" id="CHEBI:30616"/>
        <dbReference type="ChEBI" id="CHEBI:456215"/>
        <dbReference type="ChEBI" id="CHEBI:456216"/>
        <dbReference type="EC" id="2.7.4.3"/>
    </reaction>
</comment>
<evidence type="ECO:0000256" key="7">
    <source>
        <dbReference type="RuleBase" id="RU003331"/>
    </source>
</evidence>
<dbReference type="Proteomes" id="UP000237040">
    <property type="component" value="Unassembled WGS sequence"/>
</dbReference>
<evidence type="ECO:0000313" key="9">
    <source>
        <dbReference type="EMBL" id="PMP66771.1"/>
    </source>
</evidence>
<dbReference type="InterPro" id="IPR007862">
    <property type="entry name" value="Adenylate_kinase_lid-dom"/>
</dbReference>
<reference evidence="9 10" key="1">
    <citation type="submission" date="2018-01" db="EMBL/GenBank/DDBJ databases">
        <title>Metagenomic assembled genomes from two thermal pools in the Uzon Caldera, Kamchatka, Russia.</title>
        <authorList>
            <person name="Wilkins L."/>
            <person name="Ettinger C."/>
        </authorList>
    </citation>
    <scope>NUCLEOTIDE SEQUENCE [LARGE SCALE GENOMIC DNA]</scope>
    <source>
        <strain evidence="9">ZAV-07</strain>
    </source>
</reference>
<feature type="binding site" evidence="5">
    <location>
        <position position="33"/>
    </location>
    <ligand>
        <name>AMP</name>
        <dbReference type="ChEBI" id="CHEBI:456215"/>
    </ligand>
</feature>
<dbReference type="UniPathway" id="UPA00588">
    <property type="reaction ID" value="UER00649"/>
</dbReference>
<evidence type="ECO:0000256" key="3">
    <source>
        <dbReference type="ARBA" id="ARBA00022741"/>
    </source>
</evidence>
<feature type="binding site" evidence="5">
    <location>
        <begin position="87"/>
        <end position="90"/>
    </location>
    <ligand>
        <name>AMP</name>
        <dbReference type="ChEBI" id="CHEBI:456215"/>
    </ligand>
</feature>
<feature type="binding site" evidence="5">
    <location>
        <position position="162"/>
    </location>
    <ligand>
        <name>AMP</name>
        <dbReference type="ChEBI" id="CHEBI:456215"/>
    </ligand>
</feature>
<feature type="binding site" evidence="5">
    <location>
        <position position="135"/>
    </location>
    <ligand>
        <name>Zn(2+)</name>
        <dbReference type="ChEBI" id="CHEBI:29105"/>
        <note>structural</note>
    </ligand>
</feature>
<evidence type="ECO:0000256" key="1">
    <source>
        <dbReference type="ARBA" id="ARBA00022679"/>
    </source>
</evidence>
<evidence type="ECO:0000259" key="8">
    <source>
        <dbReference type="Pfam" id="PF05191"/>
    </source>
</evidence>
<proteinExistence type="inferred from homology"/>
<dbReference type="InterPro" id="IPR000850">
    <property type="entry name" value="Adenylat/UMP-CMP_kin"/>
</dbReference>
<dbReference type="SUPFAM" id="SSF52540">
    <property type="entry name" value="P-loop containing nucleoside triphosphate hydrolases"/>
    <property type="match status" value="1"/>
</dbReference>
<comment type="domain">
    <text evidence="5">Consists of three domains, a large central CORE domain and two small peripheral domains, NMPbind and LID, which undergo movements during catalysis. The LID domain closes over the site of phosphoryl transfer upon ATP binding. Assembling and dissambling the active center during each catalytic cycle provides an effective means to prevent ATP hydrolysis. Some bacteria have evolved a zinc-coordinating structure that stabilizes the LID domain.</text>
</comment>
<keyword evidence="3 5" id="KW-0547">Nucleotide-binding</keyword>
<keyword evidence="1 5" id="KW-0808">Transferase</keyword>
<comment type="caution">
    <text evidence="5">Lacks conserved residue(s) required for the propagation of feature annotation.</text>
</comment>
<keyword evidence="5 7" id="KW-0067">ATP-binding</keyword>
<evidence type="ECO:0000256" key="2">
    <source>
        <dbReference type="ARBA" id="ARBA00022727"/>
    </source>
</evidence>
<dbReference type="GO" id="GO:0004017">
    <property type="term" value="F:AMP kinase activity"/>
    <property type="evidence" value="ECO:0007669"/>
    <property type="project" value="UniProtKB-UniRule"/>
</dbReference>
<protein>
    <recommendedName>
        <fullName evidence="5 7">Adenylate kinase</fullName>
        <shortName evidence="5">AK</shortName>
        <ecNumber evidence="5 7">2.7.4.3</ecNumber>
    </recommendedName>
    <alternativeName>
        <fullName evidence="5">ATP-AMP transphosphorylase</fullName>
    </alternativeName>
    <alternativeName>
        <fullName evidence="5">ATP:AMP phosphotransferase</fullName>
    </alternativeName>
    <alternativeName>
        <fullName evidence="5">Adenylate monophosphate kinase</fullName>
    </alternativeName>
</protein>
<dbReference type="CDD" id="cd01428">
    <property type="entry name" value="ADK"/>
    <property type="match status" value="1"/>
</dbReference>
<feature type="region of interest" description="NMP" evidence="5">
    <location>
        <begin position="32"/>
        <end position="61"/>
    </location>
</feature>
<dbReference type="Pfam" id="PF05191">
    <property type="entry name" value="ADK_lid"/>
    <property type="match status" value="1"/>
</dbReference>
<comment type="similarity">
    <text evidence="5 6">Belongs to the adenylate kinase family.</text>
</comment>
<comment type="pathway">
    <text evidence="5">Purine metabolism; AMP biosynthesis via salvage pathway; AMP from ADP: step 1/1.</text>
</comment>
<name>A0A2J6WDP4_9BACT</name>
<organism evidence="9 10">
    <name type="scientific">Caldisericum exile</name>
    <dbReference type="NCBI Taxonomy" id="693075"/>
    <lineage>
        <taxon>Bacteria</taxon>
        <taxon>Pseudomonadati</taxon>
        <taxon>Caldisericota/Cryosericota group</taxon>
        <taxon>Caldisericota</taxon>
        <taxon>Caldisericia</taxon>
        <taxon>Caldisericales</taxon>
        <taxon>Caldisericaceae</taxon>
        <taxon>Caldisericum</taxon>
    </lineage>
</organism>
<evidence type="ECO:0000256" key="5">
    <source>
        <dbReference type="HAMAP-Rule" id="MF_00235"/>
    </source>
</evidence>
<accession>A0A2J6WDP4</accession>
<gene>
    <name evidence="5" type="primary">adk</name>
    <name evidence="9" type="ORF">C0189_04495</name>
</gene>
<feature type="domain" description="Adenylate kinase active site lid" evidence="8">
    <location>
        <begin position="129"/>
        <end position="164"/>
    </location>
</feature>
<dbReference type="GO" id="GO:0005737">
    <property type="term" value="C:cytoplasm"/>
    <property type="evidence" value="ECO:0007669"/>
    <property type="project" value="UniProtKB-SubCell"/>
</dbReference>
<feature type="binding site" evidence="5">
    <location>
        <begin position="59"/>
        <end position="61"/>
    </location>
    <ligand>
        <name>AMP</name>
        <dbReference type="ChEBI" id="CHEBI:456215"/>
    </ligand>
</feature>
<keyword evidence="4 5" id="KW-0418">Kinase</keyword>
<dbReference type="Gene3D" id="3.40.50.300">
    <property type="entry name" value="P-loop containing nucleotide triphosphate hydrolases"/>
    <property type="match status" value="1"/>
</dbReference>
<dbReference type="PRINTS" id="PR00094">
    <property type="entry name" value="ADENYLTKNASE"/>
</dbReference>